<reference evidence="3" key="2">
    <citation type="submission" date="2015-03" db="EMBL/GenBank/DDBJ databases">
        <authorList>
            <person name="Murphy D."/>
        </authorList>
    </citation>
    <scope>NUCLEOTIDE SEQUENCE [LARGE SCALE GENOMIC DNA]</scope>
    <source>
        <strain evidence="3">A125KOH2</strain>
    </source>
</reference>
<evidence type="ECO:0000313" key="3">
    <source>
        <dbReference type="EMBL" id="CNI01085.1"/>
    </source>
</evidence>
<dbReference type="Gene3D" id="2.60.40.1090">
    <property type="entry name" value="Fimbrial-type adhesion domain"/>
    <property type="match status" value="1"/>
</dbReference>
<organism evidence="3 6">
    <name type="scientific">Yersinia pekkanenii</name>
    <dbReference type="NCBI Taxonomy" id="1288385"/>
    <lineage>
        <taxon>Bacteria</taxon>
        <taxon>Pseudomonadati</taxon>
        <taxon>Pseudomonadota</taxon>
        <taxon>Gammaproteobacteria</taxon>
        <taxon>Enterobacterales</taxon>
        <taxon>Yersiniaceae</taxon>
        <taxon>Yersinia</taxon>
    </lineage>
</organism>
<dbReference type="SUPFAM" id="SSF49401">
    <property type="entry name" value="Bacterial adhesins"/>
    <property type="match status" value="1"/>
</dbReference>
<evidence type="ECO:0000259" key="2">
    <source>
        <dbReference type="Pfam" id="PF00419"/>
    </source>
</evidence>
<dbReference type="Pfam" id="PF00419">
    <property type="entry name" value="Fimbrial"/>
    <property type="match status" value="1"/>
</dbReference>
<proteinExistence type="predicted"/>
<protein>
    <submittedName>
        <fullName evidence="3">Exported pilin protein</fullName>
    </submittedName>
</protein>
<dbReference type="GO" id="GO:0043709">
    <property type="term" value="P:cell adhesion involved in single-species biofilm formation"/>
    <property type="evidence" value="ECO:0007669"/>
    <property type="project" value="TreeGrafter"/>
</dbReference>
<keyword evidence="1" id="KW-1133">Transmembrane helix</keyword>
<dbReference type="EMBL" id="CWJL01000001">
    <property type="protein sequence ID" value="CRY63592.1"/>
    <property type="molecule type" value="Genomic_DNA"/>
</dbReference>
<keyword evidence="1" id="KW-0472">Membrane</keyword>
<accession>A0A0T9Q8S5</accession>
<feature type="transmembrane region" description="Helical" evidence="1">
    <location>
        <begin position="12"/>
        <end position="30"/>
    </location>
</feature>
<evidence type="ECO:0000313" key="4">
    <source>
        <dbReference type="EMBL" id="CRY63592.1"/>
    </source>
</evidence>
<reference evidence="4 5" key="1">
    <citation type="submission" date="2015-03" db="EMBL/GenBank/DDBJ databases">
        <authorList>
            <consortium name="Pathogen Informatics"/>
            <person name="Murphy D."/>
        </authorList>
    </citation>
    <scope>NUCLEOTIDE SEQUENCE [LARGE SCALE GENOMIC DNA]</scope>
    <source>
        <strain evidence="5">type strain: CIP110230</strain>
        <strain evidence="4">Type strain: CIP110230</strain>
    </source>
</reference>
<evidence type="ECO:0000256" key="1">
    <source>
        <dbReference type="SAM" id="Phobius"/>
    </source>
</evidence>
<dbReference type="Proteomes" id="UP000045840">
    <property type="component" value="Unassembled WGS sequence"/>
</dbReference>
<dbReference type="Proteomes" id="UP000044625">
    <property type="component" value="Unassembled WGS sequence"/>
</dbReference>
<dbReference type="InterPro" id="IPR000259">
    <property type="entry name" value="Adhesion_dom_fimbrial"/>
</dbReference>
<dbReference type="EMBL" id="CQAZ01000024">
    <property type="protein sequence ID" value="CNI01085.1"/>
    <property type="molecule type" value="Genomic_DNA"/>
</dbReference>
<dbReference type="STRING" id="1288385.ERS137968_00309"/>
<dbReference type="InterPro" id="IPR008966">
    <property type="entry name" value="Adhesion_dom_sf"/>
</dbReference>
<dbReference type="OrthoDB" id="7007417at2"/>
<dbReference type="InterPro" id="IPR050263">
    <property type="entry name" value="Bact_Fimbrial_Adh_Pro"/>
</dbReference>
<dbReference type="InterPro" id="IPR036937">
    <property type="entry name" value="Adhesion_dom_fimbrial_sf"/>
</dbReference>
<evidence type="ECO:0000313" key="6">
    <source>
        <dbReference type="Proteomes" id="UP000045840"/>
    </source>
</evidence>
<dbReference type="RefSeq" id="WP_049613765.1">
    <property type="nucleotide sequence ID" value="NZ_CAWMMU010000001.1"/>
</dbReference>
<feature type="domain" description="Fimbrial-type adhesion" evidence="2">
    <location>
        <begin position="44"/>
        <end position="177"/>
    </location>
</feature>
<dbReference type="PANTHER" id="PTHR33420:SF34">
    <property type="entry name" value="MINOR FIMBRIAL SUBUNIT"/>
    <property type="match status" value="1"/>
</dbReference>
<dbReference type="AlphaFoldDB" id="A0A0T9Q8S5"/>
<keyword evidence="5" id="KW-1185">Reference proteome</keyword>
<gene>
    <name evidence="3" type="primary">mrfF</name>
    <name evidence="3" type="ORF">ERS008529_02794</name>
    <name evidence="4" type="ORF">ERS137968_00309</name>
</gene>
<sequence>MTVVCRGIVTRLTPMVMVVMITIVAMTTLLSRSAWAMTKTATVNVSVSILAAPPCEINSNNTINVDFGDDLLTSRIDGANYMHPVNYTLSCTAVTSNSLKMSIQGSGAALDSRVLATSNQGLGIQLIRNGQPLALNNVFNFTYPDVPVIQAVPVKQTTGALDTGYFSAAATMVVEYQ</sequence>
<keyword evidence="1" id="KW-0812">Transmembrane</keyword>
<dbReference type="PANTHER" id="PTHR33420">
    <property type="entry name" value="FIMBRIAL SUBUNIT ELFA-RELATED"/>
    <property type="match status" value="1"/>
</dbReference>
<name>A0A0T9Q8S5_9GAMM</name>
<evidence type="ECO:0000313" key="5">
    <source>
        <dbReference type="Proteomes" id="UP000044625"/>
    </source>
</evidence>
<reference evidence="6" key="3">
    <citation type="submission" date="2015-03" db="EMBL/GenBank/DDBJ databases">
        <authorList>
            <consortium name="Pathogen Informatics"/>
        </authorList>
    </citation>
    <scope>NUCLEOTIDE SEQUENCE [LARGE SCALE GENOMIC DNA]</scope>
    <source>
        <strain evidence="6">A125KOH2</strain>
    </source>
</reference>
<dbReference type="GO" id="GO:0009289">
    <property type="term" value="C:pilus"/>
    <property type="evidence" value="ECO:0007669"/>
    <property type="project" value="InterPro"/>
</dbReference>